<evidence type="ECO:0000313" key="1">
    <source>
        <dbReference type="EMBL" id="KAK4122845.1"/>
    </source>
</evidence>
<reference evidence="1" key="1">
    <citation type="journal article" date="2023" name="Mol. Phylogenet. Evol.">
        <title>Genome-scale phylogeny and comparative genomics of the fungal order Sordariales.</title>
        <authorList>
            <person name="Hensen N."/>
            <person name="Bonometti L."/>
            <person name="Westerberg I."/>
            <person name="Brannstrom I.O."/>
            <person name="Guillou S."/>
            <person name="Cros-Aarteil S."/>
            <person name="Calhoun S."/>
            <person name="Haridas S."/>
            <person name="Kuo A."/>
            <person name="Mondo S."/>
            <person name="Pangilinan J."/>
            <person name="Riley R."/>
            <person name="LaButti K."/>
            <person name="Andreopoulos B."/>
            <person name="Lipzen A."/>
            <person name="Chen C."/>
            <person name="Yan M."/>
            <person name="Daum C."/>
            <person name="Ng V."/>
            <person name="Clum A."/>
            <person name="Steindorff A."/>
            <person name="Ohm R.A."/>
            <person name="Martin F."/>
            <person name="Silar P."/>
            <person name="Natvig D.O."/>
            <person name="Lalanne C."/>
            <person name="Gautier V."/>
            <person name="Ament-Velasquez S.L."/>
            <person name="Kruys A."/>
            <person name="Hutchinson M.I."/>
            <person name="Powell A.J."/>
            <person name="Barry K."/>
            <person name="Miller A.N."/>
            <person name="Grigoriev I.V."/>
            <person name="Debuchy R."/>
            <person name="Gladieux P."/>
            <person name="Hiltunen Thoren M."/>
            <person name="Johannesson H."/>
        </authorList>
    </citation>
    <scope>NUCLEOTIDE SEQUENCE</scope>
    <source>
        <strain evidence="1">CBS 731.68</strain>
    </source>
</reference>
<organism evidence="1 2">
    <name type="scientific">Parathielavia appendiculata</name>
    <dbReference type="NCBI Taxonomy" id="2587402"/>
    <lineage>
        <taxon>Eukaryota</taxon>
        <taxon>Fungi</taxon>
        <taxon>Dikarya</taxon>
        <taxon>Ascomycota</taxon>
        <taxon>Pezizomycotina</taxon>
        <taxon>Sordariomycetes</taxon>
        <taxon>Sordariomycetidae</taxon>
        <taxon>Sordariales</taxon>
        <taxon>Chaetomiaceae</taxon>
        <taxon>Parathielavia</taxon>
    </lineage>
</organism>
<dbReference type="AlphaFoldDB" id="A0AAN6TYX5"/>
<protein>
    <submittedName>
        <fullName evidence="1">Uncharacterized protein</fullName>
    </submittedName>
</protein>
<gene>
    <name evidence="1" type="ORF">N657DRAFT_482153</name>
</gene>
<accession>A0AAN6TYX5</accession>
<comment type="caution">
    <text evidence="1">The sequence shown here is derived from an EMBL/GenBank/DDBJ whole genome shotgun (WGS) entry which is preliminary data.</text>
</comment>
<evidence type="ECO:0000313" key="2">
    <source>
        <dbReference type="Proteomes" id="UP001302602"/>
    </source>
</evidence>
<dbReference type="Proteomes" id="UP001302602">
    <property type="component" value="Unassembled WGS sequence"/>
</dbReference>
<reference evidence="1" key="2">
    <citation type="submission" date="2023-05" db="EMBL/GenBank/DDBJ databases">
        <authorList>
            <consortium name="Lawrence Berkeley National Laboratory"/>
            <person name="Steindorff A."/>
            <person name="Hensen N."/>
            <person name="Bonometti L."/>
            <person name="Westerberg I."/>
            <person name="Brannstrom I.O."/>
            <person name="Guillou S."/>
            <person name="Cros-Aarteil S."/>
            <person name="Calhoun S."/>
            <person name="Haridas S."/>
            <person name="Kuo A."/>
            <person name="Mondo S."/>
            <person name="Pangilinan J."/>
            <person name="Riley R."/>
            <person name="Labutti K."/>
            <person name="Andreopoulos B."/>
            <person name="Lipzen A."/>
            <person name="Chen C."/>
            <person name="Yanf M."/>
            <person name="Daum C."/>
            <person name="Ng V."/>
            <person name="Clum A."/>
            <person name="Ohm R."/>
            <person name="Martin F."/>
            <person name="Silar P."/>
            <person name="Natvig D."/>
            <person name="Lalanne C."/>
            <person name="Gautier V."/>
            <person name="Ament-Velasquez S.L."/>
            <person name="Kruys A."/>
            <person name="Hutchinson M.I."/>
            <person name="Powell A.J."/>
            <person name="Barry K."/>
            <person name="Miller A.N."/>
            <person name="Grigoriev I.V."/>
            <person name="Debuchy R."/>
            <person name="Gladieux P."/>
            <person name="Thoren M.H."/>
            <person name="Johannesson H."/>
        </authorList>
    </citation>
    <scope>NUCLEOTIDE SEQUENCE</scope>
    <source>
        <strain evidence="1">CBS 731.68</strain>
    </source>
</reference>
<dbReference type="GeneID" id="87824346"/>
<dbReference type="EMBL" id="MU853230">
    <property type="protein sequence ID" value="KAK4122845.1"/>
    <property type="molecule type" value="Genomic_DNA"/>
</dbReference>
<sequence>MLGTLHSRRFLAVSRTSDASATDLEGNAHLDVWPRFMGINQSLAADLALWAIFPNPGGGPGRAGQPRTEVWGIGGRWMRCENCEKRQMAPCNGDKDWYVLYAAAVILTPTRSDNLSVTVPVAKQTNLAIGIRIGERVEWTGEITYCMGNP</sequence>
<dbReference type="RefSeq" id="XP_062646616.1">
    <property type="nucleotide sequence ID" value="XM_062787576.1"/>
</dbReference>
<name>A0AAN6TYX5_9PEZI</name>
<proteinExistence type="predicted"/>
<keyword evidence="2" id="KW-1185">Reference proteome</keyword>